<keyword evidence="3" id="KW-0808">Transferase</keyword>
<dbReference type="Pfam" id="PF00069">
    <property type="entry name" value="Pkinase"/>
    <property type="match status" value="1"/>
</dbReference>
<keyword evidence="5" id="KW-0418">Kinase</keyword>
<gene>
    <name evidence="10" type="ORF">G7Z17_g9210</name>
</gene>
<sequence length="228" mass="26087">MKVIRKSEMLRSCQEGHLRAERDFLVDSEGSNWVVPLISSFQDIDNLYLVMEYMPGGDFLGLLIRENILHESVARFYIAEMILAVEEAHRLKFIHRDIKPDNFLISASGHLKISDFGLAFDGHWSHDASYYNCHRYSLVRKLGLNVNGDEADQKSNRGILTQFEWYKSLVEGLERHGKLPIDADKDLENLIGWRNQHGNRTAANSVVGTSQYMAPEVVLGQKYDGRCD</sequence>
<dbReference type="InterPro" id="IPR011009">
    <property type="entry name" value="Kinase-like_dom_sf"/>
</dbReference>
<organism evidence="10 11">
    <name type="scientific">Cylindrodendrum hubeiense</name>
    <dbReference type="NCBI Taxonomy" id="595255"/>
    <lineage>
        <taxon>Eukaryota</taxon>
        <taxon>Fungi</taxon>
        <taxon>Dikarya</taxon>
        <taxon>Ascomycota</taxon>
        <taxon>Pezizomycotina</taxon>
        <taxon>Sordariomycetes</taxon>
        <taxon>Hypocreomycetidae</taxon>
        <taxon>Hypocreales</taxon>
        <taxon>Nectriaceae</taxon>
        <taxon>Cylindrodendrum</taxon>
    </lineage>
</organism>
<dbReference type="PANTHER" id="PTHR24356">
    <property type="entry name" value="SERINE/THREONINE-PROTEIN KINASE"/>
    <property type="match status" value="1"/>
</dbReference>
<evidence type="ECO:0000256" key="5">
    <source>
        <dbReference type="ARBA" id="ARBA00022777"/>
    </source>
</evidence>
<keyword evidence="4" id="KW-0547">Nucleotide-binding</keyword>
<evidence type="ECO:0000313" key="10">
    <source>
        <dbReference type="EMBL" id="KAF7545394.1"/>
    </source>
</evidence>
<dbReference type="AlphaFoldDB" id="A0A9P5H4F4"/>
<dbReference type="OrthoDB" id="3638488at2759"/>
<dbReference type="PROSITE" id="PS50011">
    <property type="entry name" value="PROTEIN_KINASE_DOM"/>
    <property type="match status" value="1"/>
</dbReference>
<dbReference type="InterPro" id="IPR050236">
    <property type="entry name" value="Ser_Thr_kinase_AGC"/>
</dbReference>
<evidence type="ECO:0000256" key="3">
    <source>
        <dbReference type="ARBA" id="ARBA00022679"/>
    </source>
</evidence>
<dbReference type="PROSITE" id="PS00108">
    <property type="entry name" value="PROTEIN_KINASE_ST"/>
    <property type="match status" value="1"/>
</dbReference>
<protein>
    <recommendedName>
        <fullName evidence="1">non-specific serine/threonine protein kinase</fullName>
        <ecNumber evidence="1">2.7.11.1</ecNumber>
    </recommendedName>
</protein>
<dbReference type="SUPFAM" id="SSF56112">
    <property type="entry name" value="Protein kinase-like (PK-like)"/>
    <property type="match status" value="1"/>
</dbReference>
<evidence type="ECO:0000313" key="11">
    <source>
        <dbReference type="Proteomes" id="UP000722485"/>
    </source>
</evidence>
<evidence type="ECO:0000259" key="9">
    <source>
        <dbReference type="PROSITE" id="PS50011"/>
    </source>
</evidence>
<dbReference type="SMART" id="SM00220">
    <property type="entry name" value="S_TKc"/>
    <property type="match status" value="1"/>
</dbReference>
<dbReference type="GO" id="GO:0004674">
    <property type="term" value="F:protein serine/threonine kinase activity"/>
    <property type="evidence" value="ECO:0007669"/>
    <property type="project" value="UniProtKB-KW"/>
</dbReference>
<name>A0A9P5H4F4_9HYPO</name>
<evidence type="ECO:0000256" key="8">
    <source>
        <dbReference type="ARBA" id="ARBA00048679"/>
    </source>
</evidence>
<evidence type="ECO:0000256" key="7">
    <source>
        <dbReference type="ARBA" id="ARBA00047899"/>
    </source>
</evidence>
<dbReference type="InterPro" id="IPR008271">
    <property type="entry name" value="Ser/Thr_kinase_AS"/>
</dbReference>
<dbReference type="InterPro" id="IPR000719">
    <property type="entry name" value="Prot_kinase_dom"/>
</dbReference>
<dbReference type="EMBL" id="JAANBB010000256">
    <property type="protein sequence ID" value="KAF7545394.1"/>
    <property type="molecule type" value="Genomic_DNA"/>
</dbReference>
<comment type="catalytic activity">
    <reaction evidence="7">
        <text>L-threonyl-[protein] + ATP = O-phospho-L-threonyl-[protein] + ADP + H(+)</text>
        <dbReference type="Rhea" id="RHEA:46608"/>
        <dbReference type="Rhea" id="RHEA-COMP:11060"/>
        <dbReference type="Rhea" id="RHEA-COMP:11605"/>
        <dbReference type="ChEBI" id="CHEBI:15378"/>
        <dbReference type="ChEBI" id="CHEBI:30013"/>
        <dbReference type="ChEBI" id="CHEBI:30616"/>
        <dbReference type="ChEBI" id="CHEBI:61977"/>
        <dbReference type="ChEBI" id="CHEBI:456216"/>
        <dbReference type="EC" id="2.7.11.1"/>
    </reaction>
</comment>
<evidence type="ECO:0000256" key="2">
    <source>
        <dbReference type="ARBA" id="ARBA00022527"/>
    </source>
</evidence>
<dbReference type="PANTHER" id="PTHR24356:SF400">
    <property type="entry name" value="SERINE_THREONINE-PROTEIN KINASE CBK1"/>
    <property type="match status" value="1"/>
</dbReference>
<evidence type="ECO:0000256" key="6">
    <source>
        <dbReference type="ARBA" id="ARBA00022840"/>
    </source>
</evidence>
<reference evidence="10" key="1">
    <citation type="submission" date="2020-03" db="EMBL/GenBank/DDBJ databases">
        <title>Draft Genome Sequence of Cylindrodendrum hubeiense.</title>
        <authorList>
            <person name="Buettner E."/>
            <person name="Kellner H."/>
        </authorList>
    </citation>
    <scope>NUCLEOTIDE SEQUENCE</scope>
    <source>
        <strain evidence="10">IHI 201604</strain>
    </source>
</reference>
<feature type="domain" description="Protein kinase" evidence="9">
    <location>
        <begin position="1"/>
        <end position="228"/>
    </location>
</feature>
<dbReference type="EC" id="2.7.11.1" evidence="1"/>
<keyword evidence="11" id="KW-1185">Reference proteome</keyword>
<evidence type="ECO:0000256" key="1">
    <source>
        <dbReference type="ARBA" id="ARBA00012513"/>
    </source>
</evidence>
<comment type="catalytic activity">
    <reaction evidence="8">
        <text>L-seryl-[protein] + ATP = O-phospho-L-seryl-[protein] + ADP + H(+)</text>
        <dbReference type="Rhea" id="RHEA:17989"/>
        <dbReference type="Rhea" id="RHEA-COMP:9863"/>
        <dbReference type="Rhea" id="RHEA-COMP:11604"/>
        <dbReference type="ChEBI" id="CHEBI:15378"/>
        <dbReference type="ChEBI" id="CHEBI:29999"/>
        <dbReference type="ChEBI" id="CHEBI:30616"/>
        <dbReference type="ChEBI" id="CHEBI:83421"/>
        <dbReference type="ChEBI" id="CHEBI:456216"/>
        <dbReference type="EC" id="2.7.11.1"/>
    </reaction>
</comment>
<dbReference type="Gene3D" id="1.10.510.10">
    <property type="entry name" value="Transferase(Phosphotransferase) domain 1"/>
    <property type="match status" value="1"/>
</dbReference>
<accession>A0A9P5H4F4</accession>
<comment type="caution">
    <text evidence="10">The sequence shown here is derived from an EMBL/GenBank/DDBJ whole genome shotgun (WGS) entry which is preliminary data.</text>
</comment>
<dbReference type="GO" id="GO:0035556">
    <property type="term" value="P:intracellular signal transduction"/>
    <property type="evidence" value="ECO:0007669"/>
    <property type="project" value="TreeGrafter"/>
</dbReference>
<keyword evidence="2" id="KW-0723">Serine/threonine-protein kinase</keyword>
<dbReference type="Proteomes" id="UP000722485">
    <property type="component" value="Unassembled WGS sequence"/>
</dbReference>
<keyword evidence="6" id="KW-0067">ATP-binding</keyword>
<dbReference type="GO" id="GO:0005524">
    <property type="term" value="F:ATP binding"/>
    <property type="evidence" value="ECO:0007669"/>
    <property type="project" value="UniProtKB-KW"/>
</dbReference>
<evidence type="ECO:0000256" key="4">
    <source>
        <dbReference type="ARBA" id="ARBA00022741"/>
    </source>
</evidence>
<dbReference type="Gene3D" id="3.30.200.20">
    <property type="entry name" value="Phosphorylase Kinase, domain 1"/>
    <property type="match status" value="1"/>
</dbReference>
<proteinExistence type="predicted"/>